<proteinExistence type="predicted"/>
<dbReference type="InterPro" id="IPR021530">
    <property type="entry name" value="AllH-like"/>
</dbReference>
<feature type="region of interest" description="Disordered" evidence="1">
    <location>
        <begin position="1"/>
        <end position="29"/>
    </location>
</feature>
<feature type="compositionally biased region" description="Polar residues" evidence="1">
    <location>
        <begin position="1"/>
        <end position="13"/>
    </location>
</feature>
<reference evidence="2 3" key="1">
    <citation type="submission" date="2020-06" db="EMBL/GenBank/DDBJ databases">
        <title>Actinomadura xiongansis sp. nov., isolated from soil of Baiyangdian.</title>
        <authorList>
            <person name="Zhang X."/>
        </authorList>
    </citation>
    <scope>NUCLEOTIDE SEQUENCE [LARGE SCALE GENOMIC DNA]</scope>
    <source>
        <strain evidence="2 3">HBUM206468</strain>
    </source>
</reference>
<comment type="caution">
    <text evidence="2">The sequence shown here is derived from an EMBL/GenBank/DDBJ whole genome shotgun (WGS) entry which is preliminary data.</text>
</comment>
<organism evidence="2 3">
    <name type="scientific">Actinomadura alba</name>
    <dbReference type="NCBI Taxonomy" id="406431"/>
    <lineage>
        <taxon>Bacteria</taxon>
        <taxon>Bacillati</taxon>
        <taxon>Actinomycetota</taxon>
        <taxon>Actinomycetes</taxon>
        <taxon>Streptosporangiales</taxon>
        <taxon>Thermomonosporaceae</taxon>
        <taxon>Actinomadura</taxon>
    </lineage>
</organism>
<accession>A0ABR7LL56</accession>
<name>A0ABR7LL56_9ACTN</name>
<dbReference type="Proteomes" id="UP000805614">
    <property type="component" value="Unassembled WGS sequence"/>
</dbReference>
<dbReference type="Pfam" id="PF11392">
    <property type="entry name" value="AllH"/>
    <property type="match status" value="1"/>
</dbReference>
<keyword evidence="3" id="KW-1185">Reference proteome</keyword>
<evidence type="ECO:0000313" key="3">
    <source>
        <dbReference type="Proteomes" id="UP000805614"/>
    </source>
</evidence>
<sequence>MIATDPRSTLTRNTNDDKHSWHLSPYGERRPPFTFATNGVHVRSSSVARATPAHRPIPQPGRGPGRRAARRGTPLEGRIVTSTVVREPLAPPGPARSPVAGVASLTLRELLDRPRSAARVIAAFPSAVYVELRSATEPRVLAVVGSDAVRLPNAIVVAATSRDLPFAAVREGDDAWVGDGVVEVSGAGQGGPAPRLRIQVRTRRWWDPSPVLGPVSLPQLTHGALALAAETAEERCGLADHPGPGLLADRCADGDLAHAVDAAERIVGLGPGLTPTGDDILAGLLLSLRLFGGAVHGGDPAVRLADWLGAAVTAHADTRTTALAATLLHCASRGQAGAEVAAVLRGIAGQAPLRPAVRRLLGVGHTSGADLSWGLLAGCRATLALATPAAGRRKATA</sequence>
<evidence type="ECO:0000313" key="2">
    <source>
        <dbReference type="EMBL" id="MBC6465489.1"/>
    </source>
</evidence>
<protein>
    <submittedName>
        <fullName evidence="2">DUF2877 domain-containing protein</fullName>
    </submittedName>
</protein>
<dbReference type="EMBL" id="JABVEC010000004">
    <property type="protein sequence ID" value="MBC6465489.1"/>
    <property type="molecule type" value="Genomic_DNA"/>
</dbReference>
<feature type="region of interest" description="Disordered" evidence="1">
    <location>
        <begin position="44"/>
        <end position="74"/>
    </location>
</feature>
<gene>
    <name evidence="2" type="ORF">HKK74_08275</name>
</gene>
<evidence type="ECO:0000256" key="1">
    <source>
        <dbReference type="SAM" id="MobiDB-lite"/>
    </source>
</evidence>